<dbReference type="Gene3D" id="2.20.230.10">
    <property type="entry name" value="Resuscitation-promoting factor rpfb"/>
    <property type="match status" value="1"/>
</dbReference>
<gene>
    <name evidence="4" type="ORF">DEACI_1500</name>
    <name evidence="3" type="ORF">DEACI_2224</name>
</gene>
<feature type="domain" description="G5" evidence="2">
    <location>
        <begin position="361"/>
        <end position="440"/>
    </location>
</feature>
<organism evidence="3">
    <name type="scientific">Acididesulfobacillus acetoxydans</name>
    <dbReference type="NCBI Taxonomy" id="1561005"/>
    <lineage>
        <taxon>Bacteria</taxon>
        <taxon>Bacillati</taxon>
        <taxon>Bacillota</taxon>
        <taxon>Clostridia</taxon>
        <taxon>Eubacteriales</taxon>
        <taxon>Peptococcaceae</taxon>
        <taxon>Acididesulfobacillus</taxon>
    </lineage>
</organism>
<dbReference type="PANTHER" id="PTHR35788">
    <property type="entry name" value="EXPORTED PROTEIN-RELATED"/>
    <property type="match status" value="1"/>
</dbReference>
<dbReference type="SMART" id="SM01208">
    <property type="entry name" value="G5"/>
    <property type="match status" value="1"/>
</dbReference>
<reference evidence="3" key="2">
    <citation type="submission" date="2020-01" db="EMBL/GenBank/DDBJ databases">
        <authorList>
            <person name="Hornung B."/>
        </authorList>
    </citation>
    <scope>NUCLEOTIDE SEQUENCE</scope>
    <source>
        <strain evidence="3">PacBioINE</strain>
    </source>
</reference>
<dbReference type="InterPro" id="IPR011098">
    <property type="entry name" value="G5_dom"/>
</dbReference>
<evidence type="ECO:0000313" key="4">
    <source>
        <dbReference type="EMBL" id="CEJ07044.1"/>
    </source>
</evidence>
<dbReference type="Proteomes" id="UP001071230">
    <property type="component" value="Unassembled WGS sequence"/>
</dbReference>
<keyword evidence="1" id="KW-0732">Signal</keyword>
<dbReference type="InterPro" id="IPR007391">
    <property type="entry name" value="Vancomycin_resist_VanW"/>
</dbReference>
<evidence type="ECO:0000313" key="3">
    <source>
        <dbReference type="EMBL" id="CAA7601557.1"/>
    </source>
</evidence>
<protein>
    <submittedName>
        <fullName evidence="4">VanW like protein</fullName>
    </submittedName>
    <submittedName>
        <fullName evidence="3">Vancomycin resistance VanW</fullName>
    </submittedName>
</protein>
<dbReference type="Pfam" id="PF12229">
    <property type="entry name" value="PG_binding_4"/>
    <property type="match status" value="1"/>
</dbReference>
<dbReference type="InterPro" id="IPR052913">
    <property type="entry name" value="Glycopeptide_resist_protein"/>
</dbReference>
<evidence type="ECO:0000256" key="1">
    <source>
        <dbReference type="ARBA" id="ARBA00022729"/>
    </source>
</evidence>
<dbReference type="AlphaFoldDB" id="A0A8S0XX91"/>
<dbReference type="PROSITE" id="PS51257">
    <property type="entry name" value="PROKAR_LIPOPROTEIN"/>
    <property type="match status" value="1"/>
</dbReference>
<evidence type="ECO:0000313" key="5">
    <source>
        <dbReference type="Proteomes" id="UP001071230"/>
    </source>
</evidence>
<dbReference type="KEGG" id="aacx:DEACI_2224"/>
<dbReference type="PROSITE" id="PS51109">
    <property type="entry name" value="G5"/>
    <property type="match status" value="1"/>
</dbReference>
<dbReference type="RefSeq" id="WP_240985070.1">
    <property type="nucleotide sequence ID" value="NZ_CDGJ01000037.1"/>
</dbReference>
<keyword evidence="5" id="KW-1185">Reference proteome</keyword>
<dbReference type="InterPro" id="IPR022029">
    <property type="entry name" value="YoaR-like_PG-bd"/>
</dbReference>
<name>A0A8S0XX91_9FIRM</name>
<proteinExistence type="predicted"/>
<dbReference type="Pfam" id="PF07501">
    <property type="entry name" value="G5"/>
    <property type="match status" value="1"/>
</dbReference>
<dbReference type="Pfam" id="PF04294">
    <property type="entry name" value="VanW"/>
    <property type="match status" value="1"/>
</dbReference>
<dbReference type="EMBL" id="CDGJ01000037">
    <property type="protein sequence ID" value="CEJ07044.1"/>
    <property type="molecule type" value="Genomic_DNA"/>
</dbReference>
<sequence>MRDKVKSVTAQGLPNRGTGRFLLVLSILLLLSGCGRAARPQIQGNIPAGTKVDNLDLSGLETKAAQQKLKDWAKGKLAHNLRLVYNGTEVAVSLRSLGAGLDLNKTWQEVSAHPGSAVSSYWTVDKEQTAKTLAKKLSQFDRPAQDASYKIADDKFIVRPGIPGRTVDTWTLIREIDGHTWQEIENKAIEIPVTAVAPRVSTESVQRLAFNSVIGEFTTKYAVSEKDRSSNLQRAAAALDKKIVLPGQTFSFNDTVGPRTEATGYKDAYVIVNNKYVEGVGGGVCQVSSTLYNAALLADLKIVARTPHAMAITYVPLGQDATVDYNSKVDFKFQNNTGALLYIRSQTKPGLLTICIYGKQTGKTVTLKHQIVKETDFEVERRPDPSLASGATVQEQAGSKGYTVKSWRVLKDAQGKVTEEYLGEDVYAPTNQIIRYGVKGIR</sequence>
<accession>A0A8S0XX91</accession>
<evidence type="ECO:0000259" key="2">
    <source>
        <dbReference type="PROSITE" id="PS51109"/>
    </source>
</evidence>
<reference evidence="4" key="1">
    <citation type="submission" date="2014-11" db="EMBL/GenBank/DDBJ databases">
        <authorList>
            <person name="Hornung B.V."/>
        </authorList>
    </citation>
    <scope>NUCLEOTIDE SEQUENCE</scope>
    <source>
        <strain evidence="4">INE</strain>
    </source>
</reference>
<dbReference type="EMBL" id="LR746496">
    <property type="protein sequence ID" value="CAA7601557.1"/>
    <property type="molecule type" value="Genomic_DNA"/>
</dbReference>
<dbReference type="PANTHER" id="PTHR35788:SF1">
    <property type="entry name" value="EXPORTED PROTEIN"/>
    <property type="match status" value="1"/>
</dbReference>
<dbReference type="Proteomes" id="UP000836597">
    <property type="component" value="Chromosome"/>
</dbReference>